<evidence type="ECO:0000256" key="12">
    <source>
        <dbReference type="RuleBase" id="RU003661"/>
    </source>
</evidence>
<evidence type="ECO:0000256" key="8">
    <source>
        <dbReference type="ARBA" id="ARBA00022989"/>
    </source>
</evidence>
<keyword evidence="10 12" id="KW-0496">Mitochondrion</keyword>
<keyword evidence="11 13" id="KW-0472">Membrane</keyword>
<evidence type="ECO:0000313" key="14">
    <source>
        <dbReference type="EMBL" id="ASS30705.1"/>
    </source>
</evidence>
<reference evidence="14" key="1">
    <citation type="journal article" date="2018" name="Mol. Phylogenet. Evol.">
        <title>ORDER within the chaos: Insights into phylogenetic relationships within the Anomura (Crustacea: Decapoda) from mitochondrial sequences and gene order rearrangements.</title>
        <authorList>
            <person name="Tan M.H."/>
            <person name="Gan H.M."/>
            <person name="Lee Y.P."/>
            <person name="Linton S."/>
            <person name="Grandjean F."/>
            <person name="Bartholomei-Santos M.L."/>
            <person name="Miller A.D."/>
            <person name="Austin C.M."/>
        </authorList>
    </citation>
    <scope>NUCLEOTIDE SEQUENCE</scope>
    <source>
        <strain evidence="14">BL39</strain>
    </source>
</reference>
<evidence type="ECO:0000256" key="9">
    <source>
        <dbReference type="ARBA" id="ARBA00023065"/>
    </source>
</evidence>
<evidence type="ECO:0000256" key="2">
    <source>
        <dbReference type="ARBA" id="ARBA00008892"/>
    </source>
</evidence>
<proteinExistence type="inferred from homology"/>
<dbReference type="EMBL" id="MN480450">
    <property type="protein sequence ID" value="QES95349.1"/>
    <property type="molecule type" value="Genomic_DNA"/>
</dbReference>
<comment type="subunit">
    <text evidence="3">F-type ATPases have 2 components, CF(1) - the catalytic core - and CF(0) - the membrane proton channel.</text>
</comment>
<evidence type="ECO:0000256" key="6">
    <source>
        <dbReference type="ARBA" id="ARBA00022692"/>
    </source>
</evidence>
<evidence type="ECO:0000256" key="11">
    <source>
        <dbReference type="ARBA" id="ARBA00023136"/>
    </source>
</evidence>
<dbReference type="EMBL" id="KY352241">
    <property type="protein sequence ID" value="ASS30705.1"/>
    <property type="molecule type" value="Genomic_DNA"/>
</dbReference>
<dbReference type="GO" id="GO:0045259">
    <property type="term" value="C:proton-transporting ATP synthase complex"/>
    <property type="evidence" value="ECO:0007669"/>
    <property type="project" value="UniProtKB-KW"/>
</dbReference>
<organism evidence="14">
    <name type="scientific">Birgus latro</name>
    <dbReference type="NCBI Taxonomy" id="177283"/>
    <lineage>
        <taxon>Eukaryota</taxon>
        <taxon>Metazoa</taxon>
        <taxon>Ecdysozoa</taxon>
        <taxon>Arthropoda</taxon>
        <taxon>Crustacea</taxon>
        <taxon>Multicrustacea</taxon>
        <taxon>Malacostraca</taxon>
        <taxon>Eumalacostraca</taxon>
        <taxon>Eucarida</taxon>
        <taxon>Decapoda</taxon>
        <taxon>Pleocyemata</taxon>
        <taxon>Anomura</taxon>
        <taxon>Paguroidea</taxon>
        <taxon>Coenobitidae</taxon>
        <taxon>Birgus</taxon>
    </lineage>
</organism>
<evidence type="ECO:0000256" key="1">
    <source>
        <dbReference type="ARBA" id="ARBA00004304"/>
    </source>
</evidence>
<dbReference type="AlphaFoldDB" id="A0A3Q8B8N2"/>
<keyword evidence="7 12" id="KW-0375">Hydrogen ion transport</keyword>
<reference evidence="15" key="2">
    <citation type="journal article" date="2020" name="J. Crust. Biol.">
        <title>Characterization of the complete mitochondrial genome of a coconut crab, Birgus latro (Linnaeus, 1767) (Decapoda: Anomura: Coenobitidae), from Okinawa, Japan.</title>
        <authorList>
            <person name="Veldsman W.P."/>
            <person name="Wang Y."/>
            <person name="Niu J."/>
            <person name="Baeza J.A."/>
            <person name="Chu K.H."/>
        </authorList>
    </citation>
    <scope>NUCLEOTIDE SEQUENCE</scope>
    <source>
        <strain evidence="15">TN1607D2026</strain>
    </source>
</reference>
<evidence type="ECO:0000256" key="5">
    <source>
        <dbReference type="ARBA" id="ARBA00022547"/>
    </source>
</evidence>
<dbReference type="InterPro" id="IPR001421">
    <property type="entry name" value="ATP8_metazoa"/>
</dbReference>
<feature type="transmembrane region" description="Helical" evidence="13">
    <location>
        <begin position="6"/>
        <end position="30"/>
    </location>
</feature>
<dbReference type="Pfam" id="PF00895">
    <property type="entry name" value="ATP-synt_8"/>
    <property type="match status" value="1"/>
</dbReference>
<keyword evidence="9 12" id="KW-0406">Ion transport</keyword>
<keyword evidence="6 12" id="KW-0812">Transmembrane</keyword>
<dbReference type="GO" id="GO:0015986">
    <property type="term" value="P:proton motive force-driven ATP synthesis"/>
    <property type="evidence" value="ECO:0007669"/>
    <property type="project" value="InterPro"/>
</dbReference>
<dbReference type="RefSeq" id="YP_009707732.1">
    <property type="nucleotide sequence ID" value="NC_045091.1"/>
</dbReference>
<name>A0A3Q8B8N2_9EUCA</name>
<gene>
    <name evidence="14" type="primary">atp8</name>
    <name evidence="15" type="synonym">ATP8</name>
</gene>
<geneLocation type="mitochondrion" evidence="14"/>
<keyword evidence="4 12" id="KW-0813">Transport</keyword>
<evidence type="ECO:0000256" key="7">
    <source>
        <dbReference type="ARBA" id="ARBA00022781"/>
    </source>
</evidence>
<comment type="subcellular location">
    <subcellularLocation>
        <location evidence="1 12">Mitochondrion membrane</location>
        <topology evidence="1 12">Single-pass membrane protein</topology>
    </subcellularLocation>
</comment>
<evidence type="ECO:0000256" key="10">
    <source>
        <dbReference type="ARBA" id="ARBA00023128"/>
    </source>
</evidence>
<evidence type="ECO:0000256" key="13">
    <source>
        <dbReference type="SAM" id="Phobius"/>
    </source>
</evidence>
<comment type="similarity">
    <text evidence="2 12">Belongs to the ATPase protein 8 family.</text>
</comment>
<accession>A0A3Q8B8N2</accession>
<sequence length="52" mass="6355">MPQMAPILWLNLTFMFLLTFIIFIIMNYFIKIPSKISPKEETIFISEKTWKW</sequence>
<keyword evidence="8 13" id="KW-1133">Transmembrane helix</keyword>
<evidence type="ECO:0000256" key="4">
    <source>
        <dbReference type="ARBA" id="ARBA00022448"/>
    </source>
</evidence>
<keyword evidence="5 12" id="KW-0138">CF(0)</keyword>
<evidence type="ECO:0000256" key="3">
    <source>
        <dbReference type="ARBA" id="ARBA00011291"/>
    </source>
</evidence>
<evidence type="ECO:0000313" key="15">
    <source>
        <dbReference type="EMBL" id="QES95349.1"/>
    </source>
</evidence>
<dbReference type="GO" id="GO:0015078">
    <property type="term" value="F:proton transmembrane transporter activity"/>
    <property type="evidence" value="ECO:0007669"/>
    <property type="project" value="InterPro"/>
</dbReference>
<dbReference type="GO" id="GO:0031966">
    <property type="term" value="C:mitochondrial membrane"/>
    <property type="evidence" value="ECO:0007669"/>
    <property type="project" value="UniProtKB-SubCell"/>
</dbReference>
<dbReference type="GeneID" id="42268442"/>
<protein>
    <recommendedName>
        <fullName evidence="12">ATP synthase complex subunit 8</fullName>
    </recommendedName>
</protein>